<reference evidence="2" key="1">
    <citation type="submission" date="2020-11" db="EMBL/GenBank/DDBJ databases">
        <authorList>
            <person name="Whiteford S."/>
        </authorList>
    </citation>
    <scope>NUCLEOTIDE SEQUENCE</scope>
</reference>
<evidence type="ECO:0000256" key="1">
    <source>
        <dbReference type="SAM" id="MobiDB-lite"/>
    </source>
</evidence>
<dbReference type="Proteomes" id="UP000653454">
    <property type="component" value="Unassembled WGS sequence"/>
</dbReference>
<name>A0A8S4G0X9_PLUXY</name>
<gene>
    <name evidence="2" type="ORF">PLXY2_LOCUS11729</name>
</gene>
<dbReference type="EMBL" id="CAJHNJ030000062">
    <property type="protein sequence ID" value="CAG9133471.1"/>
    <property type="molecule type" value="Genomic_DNA"/>
</dbReference>
<protein>
    <submittedName>
        <fullName evidence="2">(diamondback moth) hypothetical protein</fullName>
    </submittedName>
</protein>
<accession>A0A8S4G0X9</accession>
<dbReference type="AlphaFoldDB" id="A0A8S4G0X9"/>
<evidence type="ECO:0000313" key="3">
    <source>
        <dbReference type="Proteomes" id="UP000653454"/>
    </source>
</evidence>
<keyword evidence="3" id="KW-1185">Reference proteome</keyword>
<comment type="caution">
    <text evidence="2">The sequence shown here is derived from an EMBL/GenBank/DDBJ whole genome shotgun (WGS) entry which is preliminary data.</text>
</comment>
<feature type="compositionally biased region" description="Low complexity" evidence="1">
    <location>
        <begin position="1"/>
        <end position="11"/>
    </location>
</feature>
<sequence length="76" mass="7911">MYARAQAAAASRPRRAASLRAEPPRTTHVRRDAAARAHSSISALPASACVLRHAGGGAALICLNCQQLPLRQGLGI</sequence>
<feature type="region of interest" description="Disordered" evidence="1">
    <location>
        <begin position="1"/>
        <end position="30"/>
    </location>
</feature>
<evidence type="ECO:0000313" key="2">
    <source>
        <dbReference type="EMBL" id="CAG9133471.1"/>
    </source>
</evidence>
<proteinExistence type="predicted"/>
<organism evidence="2 3">
    <name type="scientific">Plutella xylostella</name>
    <name type="common">Diamondback moth</name>
    <name type="synonym">Plutella maculipennis</name>
    <dbReference type="NCBI Taxonomy" id="51655"/>
    <lineage>
        <taxon>Eukaryota</taxon>
        <taxon>Metazoa</taxon>
        <taxon>Ecdysozoa</taxon>
        <taxon>Arthropoda</taxon>
        <taxon>Hexapoda</taxon>
        <taxon>Insecta</taxon>
        <taxon>Pterygota</taxon>
        <taxon>Neoptera</taxon>
        <taxon>Endopterygota</taxon>
        <taxon>Lepidoptera</taxon>
        <taxon>Glossata</taxon>
        <taxon>Ditrysia</taxon>
        <taxon>Yponomeutoidea</taxon>
        <taxon>Plutellidae</taxon>
        <taxon>Plutella</taxon>
    </lineage>
</organism>